<dbReference type="GO" id="GO:0002376">
    <property type="term" value="P:immune system process"/>
    <property type="evidence" value="ECO:0007669"/>
    <property type="project" value="TreeGrafter"/>
</dbReference>
<dbReference type="PRINTS" id="PR00267">
    <property type="entry name" value="INTFRNREGFCT"/>
</dbReference>
<name>A0A8B6HS67_MYTGA</name>
<dbReference type="InterPro" id="IPR001346">
    <property type="entry name" value="Interferon_reg_fact_DNA-bd_dom"/>
</dbReference>
<feature type="region of interest" description="Disordered" evidence="1">
    <location>
        <begin position="120"/>
        <end position="188"/>
    </location>
</feature>
<feature type="compositionally biased region" description="Low complexity" evidence="1">
    <location>
        <begin position="152"/>
        <end position="161"/>
    </location>
</feature>
<reference evidence="3" key="1">
    <citation type="submission" date="2018-11" db="EMBL/GenBank/DDBJ databases">
        <authorList>
            <person name="Alioto T."/>
            <person name="Alioto T."/>
        </authorList>
    </citation>
    <scope>NUCLEOTIDE SEQUENCE</scope>
</reference>
<proteinExistence type="predicted"/>
<feature type="domain" description="IRF tryptophan pentad repeat" evidence="2">
    <location>
        <begin position="11"/>
        <end position="117"/>
    </location>
</feature>
<dbReference type="AlphaFoldDB" id="A0A8B6HS67"/>
<dbReference type="GO" id="GO:0000978">
    <property type="term" value="F:RNA polymerase II cis-regulatory region sequence-specific DNA binding"/>
    <property type="evidence" value="ECO:0007669"/>
    <property type="project" value="TreeGrafter"/>
</dbReference>
<evidence type="ECO:0000256" key="1">
    <source>
        <dbReference type="SAM" id="MobiDB-lite"/>
    </source>
</evidence>
<dbReference type="GO" id="GO:0005634">
    <property type="term" value="C:nucleus"/>
    <property type="evidence" value="ECO:0007669"/>
    <property type="project" value="TreeGrafter"/>
</dbReference>
<feature type="compositionally biased region" description="Polar residues" evidence="1">
    <location>
        <begin position="138"/>
        <end position="151"/>
    </location>
</feature>
<evidence type="ECO:0000313" key="4">
    <source>
        <dbReference type="Proteomes" id="UP000596742"/>
    </source>
</evidence>
<gene>
    <name evidence="3" type="ORF">MGAL_10B033362</name>
</gene>
<dbReference type="PROSITE" id="PS51507">
    <property type="entry name" value="IRF_2"/>
    <property type="match status" value="1"/>
</dbReference>
<keyword evidence="4" id="KW-1185">Reference proteome</keyword>
<dbReference type="PANTHER" id="PTHR11949">
    <property type="entry name" value="INTERFERON REGULATORY FACTOR"/>
    <property type="match status" value="1"/>
</dbReference>
<dbReference type="SUPFAM" id="SSF46785">
    <property type="entry name" value="Winged helix' DNA-binding domain"/>
    <property type="match status" value="1"/>
</dbReference>
<dbReference type="GO" id="GO:0000981">
    <property type="term" value="F:DNA-binding transcription factor activity, RNA polymerase II-specific"/>
    <property type="evidence" value="ECO:0007669"/>
    <property type="project" value="TreeGrafter"/>
</dbReference>
<evidence type="ECO:0000259" key="2">
    <source>
        <dbReference type="PROSITE" id="PS51507"/>
    </source>
</evidence>
<accession>A0A8B6HS67</accession>
<dbReference type="Gene3D" id="1.10.10.10">
    <property type="entry name" value="Winged helix-like DNA-binding domain superfamily/Winged helix DNA-binding domain"/>
    <property type="match status" value="1"/>
</dbReference>
<dbReference type="CDD" id="cd00103">
    <property type="entry name" value="IRF"/>
    <property type="match status" value="1"/>
</dbReference>
<organism evidence="3 4">
    <name type="scientific">Mytilus galloprovincialis</name>
    <name type="common">Mediterranean mussel</name>
    <dbReference type="NCBI Taxonomy" id="29158"/>
    <lineage>
        <taxon>Eukaryota</taxon>
        <taxon>Metazoa</taxon>
        <taxon>Spiralia</taxon>
        <taxon>Lophotrochozoa</taxon>
        <taxon>Mollusca</taxon>
        <taxon>Bivalvia</taxon>
        <taxon>Autobranchia</taxon>
        <taxon>Pteriomorphia</taxon>
        <taxon>Mytilida</taxon>
        <taxon>Mytiloidea</taxon>
        <taxon>Mytilidae</taxon>
        <taxon>Mytilinae</taxon>
        <taxon>Mytilus</taxon>
    </lineage>
</organism>
<dbReference type="InterPro" id="IPR036388">
    <property type="entry name" value="WH-like_DNA-bd_sf"/>
</dbReference>
<comment type="caution">
    <text evidence="3">The sequence shown here is derived from an EMBL/GenBank/DDBJ whole genome shotgun (WGS) entry which is preliminary data.</text>
</comment>
<sequence length="396" mass="45506">MSSRPIRPVERQRMRPWLENLLNNRSVDGLKWTDQKMKIFEIPWRHGSRHGWNQTKDADLFERWAKHTGRFEKGKPNPKKWKANFRCALHSLTDVKEVTPRKTDRESKCTRVYQFVDDTKQKEREGRRPYRRRKLSSESDISSKYSADSCLTSSPSSTTKYTSDDDVSSSSPEYSITRDAKKRKMDEDLTKHSSYKKYTCIEKNDVKSNKLKYSPQHAAFQEPTKDQISPLPDSTSQLDFNILLDGIKKERIDTEVTEITLPFKPTLGDNFEIEIDRGVFLNHMSGFIMIQTSGCINGFTGPSAIDSDTKTFTSNFSSDFKPQYRIICHVVQHGLSNVVIITKLYRPTKTYKSDTMIEGEPSVPAGPQALPQNTPVCEANNRSTVNFIMPSECCRC</sequence>
<evidence type="ECO:0000313" key="3">
    <source>
        <dbReference type="EMBL" id="VDI83261.1"/>
    </source>
</evidence>
<dbReference type="PANTHER" id="PTHR11949:SF17">
    <property type="entry name" value="IRF TRYPTOPHAN PENTAD REPEAT DOMAIN-CONTAINING PROTEIN"/>
    <property type="match status" value="1"/>
</dbReference>
<dbReference type="Pfam" id="PF00605">
    <property type="entry name" value="IRF"/>
    <property type="match status" value="1"/>
</dbReference>
<protein>
    <submittedName>
        <fullName evidence="3">Interferon regulatory factor 2</fullName>
    </submittedName>
</protein>
<dbReference type="Proteomes" id="UP000596742">
    <property type="component" value="Unassembled WGS sequence"/>
</dbReference>
<dbReference type="OrthoDB" id="6538197at2759"/>
<dbReference type="InterPro" id="IPR036390">
    <property type="entry name" value="WH_DNA-bd_sf"/>
</dbReference>
<dbReference type="SMART" id="SM00348">
    <property type="entry name" value="IRF"/>
    <property type="match status" value="1"/>
</dbReference>
<dbReference type="EMBL" id="UYJE01010452">
    <property type="protein sequence ID" value="VDI83261.1"/>
    <property type="molecule type" value="Genomic_DNA"/>
</dbReference>
<feature type="compositionally biased region" description="Basic and acidic residues" evidence="1">
    <location>
        <begin position="176"/>
        <end position="188"/>
    </location>
</feature>